<evidence type="ECO:0000313" key="1">
    <source>
        <dbReference type="EMBL" id="KAI4581526.1"/>
    </source>
</evidence>
<accession>A0ACB9UWE2</accession>
<dbReference type="EMBL" id="CM043035">
    <property type="protein sequence ID" value="KAI4581526.1"/>
    <property type="molecule type" value="Genomic_DNA"/>
</dbReference>
<sequence>MEKEDEEDGDVKEDEDIDEKVFQDDDSNEKLFDDSSDKLFEDSDERGTVGGLGNVKEEGPLSTGSSFVLVSDDDDEDNAI</sequence>
<keyword evidence="2" id="KW-1185">Reference proteome</keyword>
<organism evidence="1 2">
    <name type="scientific">Ovis ammon polii x Ovis aries</name>
    <dbReference type="NCBI Taxonomy" id="2918886"/>
    <lineage>
        <taxon>Eukaryota</taxon>
        <taxon>Metazoa</taxon>
        <taxon>Chordata</taxon>
        <taxon>Craniata</taxon>
        <taxon>Vertebrata</taxon>
        <taxon>Euteleostomi</taxon>
        <taxon>Mammalia</taxon>
        <taxon>Eutheria</taxon>
        <taxon>Laurasiatheria</taxon>
        <taxon>Artiodactyla</taxon>
        <taxon>Ruminantia</taxon>
        <taxon>Pecora</taxon>
        <taxon>Bovidae</taxon>
        <taxon>Caprinae</taxon>
        <taxon>Ovis</taxon>
    </lineage>
</organism>
<proteinExistence type="predicted"/>
<comment type="caution">
    <text evidence="1">The sequence shown here is derived from an EMBL/GenBank/DDBJ whole genome shotgun (WGS) entry which is preliminary data.</text>
</comment>
<protein>
    <submittedName>
        <fullName evidence="1">Uncharacterized protein</fullName>
    </submittedName>
</protein>
<dbReference type="Proteomes" id="UP001057279">
    <property type="component" value="Linkage Group LG10"/>
</dbReference>
<evidence type="ECO:0000313" key="2">
    <source>
        <dbReference type="Proteomes" id="UP001057279"/>
    </source>
</evidence>
<reference evidence="1" key="1">
    <citation type="submission" date="2022-03" db="EMBL/GenBank/DDBJ databases">
        <title>Genomic analyses of argali, domestic sheep and their hybrids provide insights into chromosomal evolution, heterosis and genetic basis of agronomic traits.</title>
        <authorList>
            <person name="Li M."/>
        </authorList>
    </citation>
    <scope>NUCLEOTIDE SEQUENCE</scope>
    <source>
        <strain evidence="1">F1 hybrid</strain>
    </source>
</reference>
<name>A0ACB9UWE2_9CETA</name>
<gene>
    <name evidence="1" type="ORF">MJG53_009969</name>
</gene>